<dbReference type="InterPro" id="IPR027417">
    <property type="entry name" value="P-loop_NTPase"/>
</dbReference>
<name>A0A223E176_9BACI</name>
<proteinExistence type="predicted"/>
<dbReference type="Proteomes" id="UP000214606">
    <property type="component" value="Chromosome"/>
</dbReference>
<dbReference type="Gene3D" id="3.40.50.300">
    <property type="entry name" value="P-loop containing nucleotide triphosphate hydrolases"/>
    <property type="match status" value="1"/>
</dbReference>
<dbReference type="AlphaFoldDB" id="A0A223E176"/>
<dbReference type="KEGG" id="apak:AP3564_00920"/>
<accession>A0A223E176</accession>
<organism evidence="1 2">
    <name type="scientific">Aeribacillus pallidus</name>
    <dbReference type="NCBI Taxonomy" id="33936"/>
    <lineage>
        <taxon>Bacteria</taxon>
        <taxon>Bacillati</taxon>
        <taxon>Bacillota</taxon>
        <taxon>Bacilli</taxon>
        <taxon>Bacillales</taxon>
        <taxon>Bacillaceae</taxon>
        <taxon>Aeribacillus</taxon>
    </lineage>
</organism>
<evidence type="ECO:0000313" key="2">
    <source>
        <dbReference type="Proteomes" id="UP000214606"/>
    </source>
</evidence>
<reference evidence="1 2" key="1">
    <citation type="submission" date="2016-10" db="EMBL/GenBank/DDBJ databases">
        <title>The whole genome sequencing and assembly of Aeribacillus pallidus KCTC3564 strain.</title>
        <authorList>
            <person name="Lee Y.-J."/>
            <person name="Park M.-K."/>
            <person name="Yi H."/>
            <person name="Bahn Y.-S."/>
            <person name="Kim J.F."/>
            <person name="Lee D.-W."/>
        </authorList>
    </citation>
    <scope>NUCLEOTIDE SEQUENCE [LARGE SCALE GENOMIC DNA]</scope>
    <source>
        <strain evidence="1 2">KCTC3564</strain>
    </source>
</reference>
<protein>
    <recommendedName>
        <fullName evidence="3">DEAD/DEAH box helicase domain-containing protein</fullName>
    </recommendedName>
</protein>
<evidence type="ECO:0000313" key="1">
    <source>
        <dbReference type="EMBL" id="ASS89014.1"/>
    </source>
</evidence>
<gene>
    <name evidence="1" type="ORF">AP3564_00920</name>
</gene>
<dbReference type="SUPFAM" id="SSF52540">
    <property type="entry name" value="P-loop containing nucleoside triphosphate hydrolases"/>
    <property type="match status" value="1"/>
</dbReference>
<dbReference type="EMBL" id="CP017703">
    <property type="protein sequence ID" value="ASS89014.1"/>
    <property type="molecule type" value="Genomic_DNA"/>
</dbReference>
<sequence length="60" mass="6713">MSKGFSLLSKRLQQGIIDKLGWKALRPVQEESIPAILKGKNVIIQAATAGGRQRQPFFQY</sequence>
<dbReference type="RefSeq" id="WP_232515594.1">
    <property type="nucleotide sequence ID" value="NZ_CP017703.1"/>
</dbReference>
<evidence type="ECO:0008006" key="3">
    <source>
        <dbReference type="Google" id="ProtNLM"/>
    </source>
</evidence>